<dbReference type="EMBL" id="CP019384">
    <property type="protein sequence ID" value="QAT16441.1"/>
    <property type="molecule type" value="Genomic_DNA"/>
</dbReference>
<evidence type="ECO:0000313" key="4">
    <source>
        <dbReference type="Proteomes" id="UP000287243"/>
    </source>
</evidence>
<dbReference type="InterPro" id="IPR023093">
    <property type="entry name" value="ScpA-like_C"/>
</dbReference>
<keyword evidence="2" id="KW-0963">Cytoplasm</keyword>
<comment type="subunit">
    <text evidence="2">Component of a cohesin-like complex composed of ScpA, ScpB and the Smc homodimer, in which ScpA and ScpB bind to the head domain of Smc. The presence of the three proteins is required for the association of the complex with DNA.</text>
</comment>
<keyword evidence="2" id="KW-0131">Cell cycle</keyword>
<comment type="function">
    <text evidence="2">Participates in chromosomal partition during cell division. May act via the formation of a condensin-like complex containing Smc and ScpB that pull DNA away from mid-cell into both cell halves.</text>
</comment>
<dbReference type="KEGG" id="vai:BU251_01195"/>
<comment type="similarity">
    <text evidence="2">Belongs to the ScpA family.</text>
</comment>
<dbReference type="Gene3D" id="6.10.250.2410">
    <property type="match status" value="1"/>
</dbReference>
<dbReference type="PANTHER" id="PTHR33969:SF2">
    <property type="entry name" value="SEGREGATION AND CONDENSATION PROTEIN A"/>
    <property type="match status" value="1"/>
</dbReference>
<keyword evidence="2" id="KW-0159">Chromosome partition</keyword>
<dbReference type="OrthoDB" id="9811016at2"/>
<dbReference type="GO" id="GO:0051301">
    <property type="term" value="P:cell division"/>
    <property type="evidence" value="ECO:0007669"/>
    <property type="project" value="UniProtKB-KW"/>
</dbReference>
<keyword evidence="2" id="KW-0132">Cell division</keyword>
<dbReference type="AlphaFoldDB" id="A0A410P2X0"/>
<comment type="subcellular location">
    <subcellularLocation>
        <location evidence="2">Cytoplasm</location>
    </subcellularLocation>
    <text evidence="2">Associated with two foci at the outer edges of the nucleoid region in young cells, and at four foci within both cell halves in older cells.</text>
</comment>
<dbReference type="Gene3D" id="1.10.10.580">
    <property type="entry name" value="Structural maintenance of chromosome 1. Chain E"/>
    <property type="match status" value="1"/>
</dbReference>
<dbReference type="HAMAP" id="MF_01805">
    <property type="entry name" value="ScpA"/>
    <property type="match status" value="1"/>
</dbReference>
<dbReference type="InterPro" id="IPR003768">
    <property type="entry name" value="ScpA"/>
</dbReference>
<gene>
    <name evidence="2" type="primary">scpA</name>
    <name evidence="3" type="ORF">BU251_01195</name>
</gene>
<evidence type="ECO:0000256" key="1">
    <source>
        <dbReference type="ARBA" id="ARBA00044777"/>
    </source>
</evidence>
<dbReference type="PANTHER" id="PTHR33969">
    <property type="entry name" value="SEGREGATION AND CONDENSATION PROTEIN A"/>
    <property type="match status" value="1"/>
</dbReference>
<protein>
    <recommendedName>
        <fullName evidence="1 2">Segregation and condensation protein A</fullName>
    </recommendedName>
</protein>
<dbReference type="Pfam" id="PF02616">
    <property type="entry name" value="SMC_ScpA"/>
    <property type="match status" value="1"/>
</dbReference>
<dbReference type="Proteomes" id="UP000287243">
    <property type="component" value="Chromosome"/>
</dbReference>
<keyword evidence="4" id="KW-1185">Reference proteome</keyword>
<accession>A0A410P2X0</accession>
<dbReference type="GO" id="GO:0006260">
    <property type="term" value="P:DNA replication"/>
    <property type="evidence" value="ECO:0007669"/>
    <property type="project" value="UniProtKB-UniRule"/>
</dbReference>
<organism evidence="3 4">
    <name type="scientific">Velamenicoccus archaeovorus</name>
    <dbReference type="NCBI Taxonomy" id="1930593"/>
    <lineage>
        <taxon>Bacteria</taxon>
        <taxon>Pseudomonadati</taxon>
        <taxon>Candidatus Omnitrophota</taxon>
        <taxon>Candidatus Velamenicoccus</taxon>
    </lineage>
</organism>
<dbReference type="GO" id="GO:0007059">
    <property type="term" value="P:chromosome segregation"/>
    <property type="evidence" value="ECO:0007669"/>
    <property type="project" value="UniProtKB-UniRule"/>
</dbReference>
<sequence length="255" mass="29614">MSYKIKLEIFEGPLDLLLYLIKKDEINVYDIPITTILEQYMQYLELMRMLDLNVAGEFIVMAATLMHIKSKMLLPQEVNLEEDIPEDERDPRAELVKRLLEYQQFKEAADALRAKERARQDIFKRQPVLEDKESGESYFEASLFDLINAFSKALKDVPKELFYEVIKDEFTVEGKVHDLLHMIAQTPHIKLTRLFERAKSKLEAIATFLAVLELIRLKEIIVVQKNVFGEIEVFRNKANIEPQVSPEVQAAPEAS</sequence>
<dbReference type="GO" id="GO:0005737">
    <property type="term" value="C:cytoplasm"/>
    <property type="evidence" value="ECO:0007669"/>
    <property type="project" value="UniProtKB-SubCell"/>
</dbReference>
<reference evidence="3 4" key="1">
    <citation type="submission" date="2017-01" db="EMBL/GenBank/DDBJ databases">
        <title>First insights into the biology of 'candidatus Vampirococcus archaeovorus'.</title>
        <authorList>
            <person name="Kizina J."/>
            <person name="Jordan S."/>
            <person name="Stueber K."/>
            <person name="Reinhardt R."/>
            <person name="Harder J."/>
        </authorList>
    </citation>
    <scope>NUCLEOTIDE SEQUENCE [LARGE SCALE GENOMIC DNA]</scope>
    <source>
        <strain evidence="3 4">LiM</strain>
    </source>
</reference>
<name>A0A410P2X0_VELA1</name>
<evidence type="ECO:0000313" key="3">
    <source>
        <dbReference type="EMBL" id="QAT16441.1"/>
    </source>
</evidence>
<dbReference type="RefSeq" id="WP_128699078.1">
    <property type="nucleotide sequence ID" value="NZ_CP019384.1"/>
</dbReference>
<proteinExistence type="inferred from homology"/>
<evidence type="ECO:0000256" key="2">
    <source>
        <dbReference type="HAMAP-Rule" id="MF_01805"/>
    </source>
</evidence>